<evidence type="ECO:0000256" key="2">
    <source>
        <dbReference type="ARBA" id="ARBA00022737"/>
    </source>
</evidence>
<organism evidence="4">
    <name type="scientific">Oikopleura dioica</name>
    <name type="common">Tunicate</name>
    <dbReference type="NCBI Taxonomy" id="34765"/>
    <lineage>
        <taxon>Eukaryota</taxon>
        <taxon>Metazoa</taxon>
        <taxon>Chordata</taxon>
        <taxon>Tunicata</taxon>
        <taxon>Appendicularia</taxon>
        <taxon>Copelata</taxon>
        <taxon>Oikopleuridae</taxon>
        <taxon>Oikopleura</taxon>
    </lineage>
</organism>
<dbReference type="EMBL" id="FN658408">
    <property type="protein sequence ID" value="CBY43576.1"/>
    <property type="molecule type" value="Genomic_DNA"/>
</dbReference>
<feature type="compositionally biased region" description="Low complexity" evidence="3">
    <location>
        <begin position="255"/>
        <end position="275"/>
    </location>
</feature>
<reference evidence="4" key="1">
    <citation type="journal article" date="2010" name="Science">
        <title>Plasticity of animal genome architecture unmasked by rapid evolution of a pelagic tunicate.</title>
        <authorList>
            <person name="Denoeud F."/>
            <person name="Henriet S."/>
            <person name="Mungpakdee S."/>
            <person name="Aury J.M."/>
            <person name="Da Silva C."/>
            <person name="Brinkmann H."/>
            <person name="Mikhaleva J."/>
            <person name="Olsen L.C."/>
            <person name="Jubin C."/>
            <person name="Canestro C."/>
            <person name="Bouquet J.M."/>
            <person name="Danks G."/>
            <person name="Poulain J."/>
            <person name="Campsteijn C."/>
            <person name="Adamski M."/>
            <person name="Cross I."/>
            <person name="Yadetie F."/>
            <person name="Muffato M."/>
            <person name="Louis A."/>
            <person name="Butcher S."/>
            <person name="Tsagkogeorga G."/>
            <person name="Konrad A."/>
            <person name="Singh S."/>
            <person name="Jensen M.F."/>
            <person name="Cong E.H."/>
            <person name="Eikeseth-Otteraa H."/>
            <person name="Noel B."/>
            <person name="Anthouard V."/>
            <person name="Porcel B.M."/>
            <person name="Kachouri-Lafond R."/>
            <person name="Nishino A."/>
            <person name="Ugolini M."/>
            <person name="Chourrout P."/>
            <person name="Nishida H."/>
            <person name="Aasland R."/>
            <person name="Huzurbazar S."/>
            <person name="Westhof E."/>
            <person name="Delsuc F."/>
            <person name="Lehrach H."/>
            <person name="Reinhardt R."/>
            <person name="Weissenbach J."/>
            <person name="Roy S.W."/>
            <person name="Artiguenave F."/>
            <person name="Postlethwait J.H."/>
            <person name="Manak J.R."/>
            <person name="Thompson E.M."/>
            <person name="Jaillon O."/>
            <person name="Du Pasquier L."/>
            <person name="Boudinot P."/>
            <person name="Liberles D.A."/>
            <person name="Volff J.N."/>
            <person name="Philippe H."/>
            <person name="Lenhard B."/>
            <person name="Roest Crollius H."/>
            <person name="Wincker P."/>
            <person name="Chourrout D."/>
        </authorList>
    </citation>
    <scope>NUCLEOTIDE SEQUENCE [LARGE SCALE GENOMIC DNA]</scope>
</reference>
<evidence type="ECO:0000256" key="1">
    <source>
        <dbReference type="ARBA" id="ARBA00022614"/>
    </source>
</evidence>
<dbReference type="PROSITE" id="PS51450">
    <property type="entry name" value="LRR"/>
    <property type="match status" value="2"/>
</dbReference>
<gene>
    <name evidence="4" type="ORF">GSOID_T00028185001</name>
</gene>
<dbReference type="InterPro" id="IPR032675">
    <property type="entry name" value="LRR_dom_sf"/>
</dbReference>
<dbReference type="PANTHER" id="PTHR45617">
    <property type="entry name" value="LEUCINE RICH REPEAT FAMILY PROTEIN"/>
    <property type="match status" value="1"/>
</dbReference>
<dbReference type="AlphaFoldDB" id="E4Z798"/>
<dbReference type="Proteomes" id="UP000011014">
    <property type="component" value="Unassembled WGS sequence"/>
</dbReference>
<dbReference type="PANTHER" id="PTHR45617:SF181">
    <property type="entry name" value="LP04042P"/>
    <property type="match status" value="1"/>
</dbReference>
<feature type="region of interest" description="Disordered" evidence="3">
    <location>
        <begin position="227"/>
        <end position="287"/>
    </location>
</feature>
<dbReference type="InterPro" id="IPR003591">
    <property type="entry name" value="Leu-rich_rpt_typical-subtyp"/>
</dbReference>
<evidence type="ECO:0000313" key="4">
    <source>
        <dbReference type="EMBL" id="CBY43576.1"/>
    </source>
</evidence>
<dbReference type="SUPFAM" id="SSF52058">
    <property type="entry name" value="L domain-like"/>
    <property type="match status" value="1"/>
</dbReference>
<protein>
    <submittedName>
        <fullName evidence="4">Uncharacterized protein</fullName>
    </submittedName>
</protein>
<dbReference type="Gene3D" id="3.80.10.10">
    <property type="entry name" value="Ribonuclease Inhibitor"/>
    <property type="match status" value="1"/>
</dbReference>
<accession>E4Z798</accession>
<evidence type="ECO:0000256" key="3">
    <source>
        <dbReference type="SAM" id="MobiDB-lite"/>
    </source>
</evidence>
<proteinExistence type="predicted"/>
<name>E4Z798_OIKDI</name>
<dbReference type="SMART" id="SM00364">
    <property type="entry name" value="LRR_BAC"/>
    <property type="match status" value="5"/>
</dbReference>
<sequence>MILEELPSSLPEYCLAFPRLAQDFSDRNFDPKKYENYQQLRRISLRASNINFKLPSRIRVICWTQSDIVQFTHDHFVNLRRLSTLNISFNQLRKLPELPPQLKLLDISFNKIDNLTFQKPLKHLQSLKASNNLLDSVPDNLVEFNSLQSLELNDNKICSLPNLDNLALETLDIRNNRLARLPRVWERITDFLIDGNFSTIPGPYLGTQFLLKDHKFNANIRPTSVPLIKKERPPIKHNCPTVAKKPEKSPKPRPLSKQSSKSSISSNGSSISSLSEETKKLQIQKTETARKTALQNYRRIQSEKENGSRFEQHVPVFQNQKGIQRPLRATKPLYSCNKTYVLILSTYS</sequence>
<dbReference type="InterPro" id="IPR001611">
    <property type="entry name" value="Leu-rich_rpt"/>
</dbReference>
<keyword evidence="2" id="KW-0677">Repeat</keyword>
<dbReference type="SMART" id="SM00369">
    <property type="entry name" value="LRR_TYP"/>
    <property type="match status" value="3"/>
</dbReference>
<feature type="non-terminal residue" evidence="4">
    <location>
        <position position="348"/>
    </location>
</feature>
<keyword evidence="1" id="KW-0433">Leucine-rich repeat</keyword>